<organism evidence="2 3">
    <name type="scientific">Tolypocladium paradoxum</name>
    <dbReference type="NCBI Taxonomy" id="94208"/>
    <lineage>
        <taxon>Eukaryota</taxon>
        <taxon>Fungi</taxon>
        <taxon>Dikarya</taxon>
        <taxon>Ascomycota</taxon>
        <taxon>Pezizomycotina</taxon>
        <taxon>Sordariomycetes</taxon>
        <taxon>Hypocreomycetidae</taxon>
        <taxon>Hypocreales</taxon>
        <taxon>Ophiocordycipitaceae</taxon>
        <taxon>Tolypocladium</taxon>
    </lineage>
</organism>
<feature type="region of interest" description="Disordered" evidence="1">
    <location>
        <begin position="114"/>
        <end position="170"/>
    </location>
</feature>
<dbReference type="Proteomes" id="UP000237481">
    <property type="component" value="Unassembled WGS sequence"/>
</dbReference>
<protein>
    <submittedName>
        <fullName evidence="2">Uncharacterized protein</fullName>
    </submittedName>
</protein>
<feature type="non-terminal residue" evidence="2">
    <location>
        <position position="1"/>
    </location>
</feature>
<dbReference type="AlphaFoldDB" id="A0A2S4L7Q5"/>
<keyword evidence="3" id="KW-1185">Reference proteome</keyword>
<evidence type="ECO:0000313" key="3">
    <source>
        <dbReference type="Proteomes" id="UP000237481"/>
    </source>
</evidence>
<sequence length="187" mass="20777">RPRARDQHARTLFSSSLPPPTAIDQYLCIASHRIAPHRIASTRLKIPYGRCHRHRHRHRPFLRPPRGSSMSIAPAGASPILGTNIPCRARLLSSSCSPPRHRFSSAVLSHARSLSRARAHHGAQAPEIGRRLGGSALTPRRRPSRRPDPHKAQKTLPTRHRRPARNQAIPERYQAAIAEAALYAPGP</sequence>
<comment type="caution">
    <text evidence="2">The sequence shown here is derived from an EMBL/GenBank/DDBJ whole genome shotgun (WGS) entry which is preliminary data.</text>
</comment>
<evidence type="ECO:0000313" key="2">
    <source>
        <dbReference type="EMBL" id="POR38458.1"/>
    </source>
</evidence>
<proteinExistence type="predicted"/>
<name>A0A2S4L7Q5_9HYPO</name>
<accession>A0A2S4L7Q5</accession>
<evidence type="ECO:0000256" key="1">
    <source>
        <dbReference type="SAM" id="MobiDB-lite"/>
    </source>
</evidence>
<reference evidence="2 3" key="1">
    <citation type="submission" date="2018-01" db="EMBL/GenBank/DDBJ databases">
        <title>Harnessing the power of phylogenomics to disentangle the directionality and signatures of interkingdom host jumping in the parasitic fungal genus Tolypocladium.</title>
        <authorList>
            <person name="Quandt C.A."/>
            <person name="Patterson W."/>
            <person name="Spatafora J.W."/>
        </authorList>
    </citation>
    <scope>NUCLEOTIDE SEQUENCE [LARGE SCALE GENOMIC DNA]</scope>
    <source>
        <strain evidence="2 3">NRBC 100945</strain>
    </source>
</reference>
<dbReference type="EMBL" id="PKSG01000136">
    <property type="protein sequence ID" value="POR38458.1"/>
    <property type="molecule type" value="Genomic_DNA"/>
</dbReference>
<gene>
    <name evidence="2" type="ORF">TPAR_01354</name>
</gene>